<sequence length="63" mass="7166">MNKSHYIIKSEKGGELTITAIHNAIVNEFGGGYWVLLLNCNDDKEVGRISEIEYAEANEKYFE</sequence>
<dbReference type="EMBL" id="AP019697">
    <property type="protein sequence ID" value="BBK24426.1"/>
    <property type="molecule type" value="Genomic_DNA"/>
</dbReference>
<dbReference type="RefSeq" id="WP_143332248.1">
    <property type="nucleotide sequence ID" value="NZ_AP019697.1"/>
</dbReference>
<evidence type="ECO:0000313" key="2">
    <source>
        <dbReference type="Proteomes" id="UP000320585"/>
    </source>
</evidence>
<dbReference type="GeneID" id="92715585"/>
<reference evidence="2" key="1">
    <citation type="submission" date="2019-05" db="EMBL/GenBank/DDBJ databases">
        <title>Complete genome sequencing of Dialister sp. strain 5BBH33.</title>
        <authorList>
            <person name="Sakamoto M."/>
            <person name="Murakami T."/>
            <person name="Mori H."/>
        </authorList>
    </citation>
    <scope>NUCLEOTIDE SEQUENCE [LARGE SCALE GENOMIC DNA]</scope>
    <source>
        <strain evidence="2">5BBH33</strain>
    </source>
</reference>
<dbReference type="KEGG" id="dho:Dia5BBH33_03610"/>
<protein>
    <submittedName>
        <fullName evidence="1">Uncharacterized protein</fullName>
    </submittedName>
</protein>
<dbReference type="Proteomes" id="UP000320585">
    <property type="component" value="Chromosome"/>
</dbReference>
<accession>A0A8D5A161</accession>
<keyword evidence="2" id="KW-1185">Reference proteome</keyword>
<organism evidence="1 2">
    <name type="scientific">Dialister hominis</name>
    <dbReference type="NCBI Taxonomy" id="2582419"/>
    <lineage>
        <taxon>Bacteria</taxon>
        <taxon>Bacillati</taxon>
        <taxon>Bacillota</taxon>
        <taxon>Negativicutes</taxon>
        <taxon>Veillonellales</taxon>
        <taxon>Veillonellaceae</taxon>
        <taxon>Dialister</taxon>
    </lineage>
</organism>
<evidence type="ECO:0000313" key="1">
    <source>
        <dbReference type="EMBL" id="BBK24426.1"/>
    </source>
</evidence>
<gene>
    <name evidence="1" type="ORF">Dia5BBH33_03610</name>
</gene>
<dbReference type="AlphaFoldDB" id="A0A8D5A161"/>
<proteinExistence type="predicted"/>
<name>A0A8D5A161_9FIRM</name>